<evidence type="ECO:0000256" key="1">
    <source>
        <dbReference type="SAM" id="MobiDB-lite"/>
    </source>
</evidence>
<keyword evidence="3" id="KW-1185">Reference proteome</keyword>
<dbReference type="AlphaFoldDB" id="A0A9W7DZV5"/>
<evidence type="ECO:0000313" key="2">
    <source>
        <dbReference type="EMBL" id="GMH56833.1"/>
    </source>
</evidence>
<organism evidence="2 3">
    <name type="scientific">Triparma retinervis</name>
    <dbReference type="NCBI Taxonomy" id="2557542"/>
    <lineage>
        <taxon>Eukaryota</taxon>
        <taxon>Sar</taxon>
        <taxon>Stramenopiles</taxon>
        <taxon>Ochrophyta</taxon>
        <taxon>Bolidophyceae</taxon>
        <taxon>Parmales</taxon>
        <taxon>Triparmaceae</taxon>
        <taxon>Triparma</taxon>
    </lineage>
</organism>
<protein>
    <submittedName>
        <fullName evidence="2">Uncharacterized protein</fullName>
    </submittedName>
</protein>
<feature type="compositionally biased region" description="Basic and acidic residues" evidence="1">
    <location>
        <begin position="151"/>
        <end position="164"/>
    </location>
</feature>
<name>A0A9W7DZV5_9STRA</name>
<evidence type="ECO:0000313" key="3">
    <source>
        <dbReference type="Proteomes" id="UP001165082"/>
    </source>
</evidence>
<sequence length="183" mass="20320">MAQSFANNLKPPPQYTSLPTLFPGIYNDDGWLPMRRSSRALTMQQQQLLCALYIADEDGGCLMGVEFMEGNSIDSEDKILDYFATIEIRTFDDLVSSTNPRIQGCFHSVIQGVWHPVGFVAHMRRLGYDYSRGPGPMTDGNVLGGGDDNEGGGKDKDKEREARTRRFQTTTDSEGKGDVIDLT</sequence>
<dbReference type="EMBL" id="BRXZ01003543">
    <property type="protein sequence ID" value="GMH56833.1"/>
    <property type="molecule type" value="Genomic_DNA"/>
</dbReference>
<proteinExistence type="predicted"/>
<accession>A0A9W7DZV5</accession>
<reference evidence="2" key="1">
    <citation type="submission" date="2022-07" db="EMBL/GenBank/DDBJ databases">
        <title>Genome analysis of Parmales, a sister group of diatoms, reveals the evolutionary specialization of diatoms from phago-mixotrophs to photoautotrophs.</title>
        <authorList>
            <person name="Ban H."/>
            <person name="Sato S."/>
            <person name="Yoshikawa S."/>
            <person name="Kazumasa Y."/>
            <person name="Nakamura Y."/>
            <person name="Ichinomiya M."/>
            <person name="Saitoh K."/>
            <person name="Sato N."/>
            <person name="Blanc-Mathieu R."/>
            <person name="Endo H."/>
            <person name="Kuwata A."/>
            <person name="Ogata H."/>
        </authorList>
    </citation>
    <scope>NUCLEOTIDE SEQUENCE</scope>
</reference>
<gene>
    <name evidence="2" type="ORF">TrRE_jg10462</name>
</gene>
<feature type="compositionally biased region" description="Basic and acidic residues" evidence="1">
    <location>
        <begin position="173"/>
        <end position="183"/>
    </location>
</feature>
<dbReference type="Proteomes" id="UP001165082">
    <property type="component" value="Unassembled WGS sequence"/>
</dbReference>
<feature type="region of interest" description="Disordered" evidence="1">
    <location>
        <begin position="137"/>
        <end position="183"/>
    </location>
</feature>
<comment type="caution">
    <text evidence="2">The sequence shown here is derived from an EMBL/GenBank/DDBJ whole genome shotgun (WGS) entry which is preliminary data.</text>
</comment>